<reference evidence="1 2" key="1">
    <citation type="journal article" date="2015" name="Genome Announc.">
        <title>Complete Genome Sequence of the Campylobacter ureolyticus Clinical Isolate RIGS 9880.</title>
        <authorList>
            <person name="Miller W.G."/>
            <person name="Yee E."/>
            <person name="On S.L."/>
            <person name="Andersen L.P."/>
            <person name="Bono J.L."/>
        </authorList>
    </citation>
    <scope>NUCLEOTIDE SEQUENCE [LARGE SCALE GENOMIC DNA]</scope>
    <source>
        <strain evidence="1 2">RIGS 9880</strain>
    </source>
</reference>
<evidence type="ECO:0000313" key="1">
    <source>
        <dbReference type="EMBL" id="AKT91075.1"/>
    </source>
</evidence>
<dbReference type="AlphaFoldDB" id="A0AAU8U027"/>
<proteinExistence type="predicted"/>
<dbReference type="KEGG" id="cure:CUREO_1231"/>
<evidence type="ECO:0000313" key="2">
    <source>
        <dbReference type="Proteomes" id="UP000063971"/>
    </source>
</evidence>
<protein>
    <submittedName>
        <fullName evidence="1">Uncharacterized protein</fullName>
    </submittedName>
</protein>
<dbReference type="EMBL" id="CP012195">
    <property type="protein sequence ID" value="AKT91075.1"/>
    <property type="molecule type" value="Genomic_DNA"/>
</dbReference>
<dbReference type="RefSeq" id="WP_050335417.1">
    <property type="nucleotide sequence ID" value="NZ_CP012195.1"/>
</dbReference>
<gene>
    <name evidence="1" type="ORF">CUREO_1231</name>
</gene>
<dbReference type="Proteomes" id="UP000063971">
    <property type="component" value="Chromosome"/>
</dbReference>
<accession>A0AAU8U027</accession>
<sequence length="146" mass="16105">MKASFKNALNTLNNKSILIGVTQKSDKRSDGMNNATLAMIHEFGSPKHNIAERSFLRVPLTQNQDKITTLAKEQVYKALSNGINAITPLEEIGVFSSNLCKMAITDGLTPALKPATIKRKKSSKPLIDTGNLLNSITWEIRDNDKH</sequence>
<organism evidence="1 2">
    <name type="scientific">Campylobacter ureolyticus RIGS 9880</name>
    <dbReference type="NCBI Taxonomy" id="1032069"/>
    <lineage>
        <taxon>Bacteria</taxon>
        <taxon>Pseudomonadati</taxon>
        <taxon>Campylobacterota</taxon>
        <taxon>Epsilonproteobacteria</taxon>
        <taxon>Campylobacterales</taxon>
        <taxon>Campylobacteraceae</taxon>
        <taxon>Campylobacter</taxon>
    </lineage>
</organism>
<name>A0AAU8U027_9BACT</name>